<keyword evidence="1" id="KW-0547">Nucleotide-binding</keyword>
<accession>A0ABN1BDX9</accession>
<dbReference type="InterPro" id="IPR025501">
    <property type="entry name" value="MinD_FleN"/>
</dbReference>
<dbReference type="PANTHER" id="PTHR43384:SF4">
    <property type="entry name" value="CELLULOSE BIOSYNTHESIS PROTEIN BCSQ-RELATED"/>
    <property type="match status" value="1"/>
</dbReference>
<reference evidence="3 4" key="1">
    <citation type="journal article" date="2019" name="Int. J. Syst. Evol. Microbiol.">
        <title>The Global Catalogue of Microorganisms (GCM) 10K type strain sequencing project: providing services to taxonomists for standard genome sequencing and annotation.</title>
        <authorList>
            <consortium name="The Broad Institute Genomics Platform"/>
            <consortium name="The Broad Institute Genome Sequencing Center for Infectious Disease"/>
            <person name="Wu L."/>
            <person name="Ma J."/>
        </authorList>
    </citation>
    <scope>NUCLEOTIDE SEQUENCE [LARGE SCALE GENOMIC DNA]</scope>
    <source>
        <strain evidence="3 4">JCM 12389</strain>
    </source>
</reference>
<comment type="caution">
    <text evidence="3">The sequence shown here is derived from an EMBL/GenBank/DDBJ whole genome shotgun (WGS) entry which is preliminary data.</text>
</comment>
<gene>
    <name evidence="3" type="primary">flhG</name>
    <name evidence="3" type="ORF">GCM10008986_23140</name>
</gene>
<dbReference type="PIRSF" id="PIRSF003092">
    <property type="entry name" value="MinD"/>
    <property type="match status" value="1"/>
</dbReference>
<dbReference type="InterPro" id="IPR033875">
    <property type="entry name" value="FlhG"/>
</dbReference>
<dbReference type="SUPFAM" id="SSF52540">
    <property type="entry name" value="P-loop containing nucleoside triphosphate hydrolases"/>
    <property type="match status" value="1"/>
</dbReference>
<dbReference type="EMBL" id="BAAADO010000004">
    <property type="protein sequence ID" value="GAA0495721.1"/>
    <property type="molecule type" value="Genomic_DNA"/>
</dbReference>
<dbReference type="InterPro" id="IPR033756">
    <property type="entry name" value="YlxH/NBP35"/>
</dbReference>
<dbReference type="Pfam" id="PF10609">
    <property type="entry name" value="ParA"/>
    <property type="match status" value="1"/>
</dbReference>
<dbReference type="CDD" id="cd02038">
    <property type="entry name" value="FlhG-like"/>
    <property type="match status" value="1"/>
</dbReference>
<evidence type="ECO:0000313" key="3">
    <source>
        <dbReference type="EMBL" id="GAA0495721.1"/>
    </source>
</evidence>
<name>A0ABN1BDX9_9BACI</name>
<evidence type="ECO:0000256" key="1">
    <source>
        <dbReference type="ARBA" id="ARBA00022741"/>
    </source>
</evidence>
<evidence type="ECO:0000313" key="4">
    <source>
        <dbReference type="Proteomes" id="UP001500880"/>
    </source>
</evidence>
<dbReference type="InterPro" id="IPR027417">
    <property type="entry name" value="P-loop_NTPase"/>
</dbReference>
<dbReference type="Proteomes" id="UP001500880">
    <property type="component" value="Unassembled WGS sequence"/>
</dbReference>
<protein>
    <submittedName>
        <fullName evidence="3">Flagellum location/number ATPase FlhG</fullName>
    </submittedName>
</protein>
<proteinExistence type="predicted"/>
<evidence type="ECO:0000256" key="2">
    <source>
        <dbReference type="ARBA" id="ARBA00022840"/>
    </source>
</evidence>
<sequence>MTDQAQKLRDLLKKKKDIKEAKTIAILSGKGGVGKSNFALNFAIGLQQKGKRVLLFDLDFGMGNIDVLMGVAPKKTIIQMFQESLEIGDIIEKGPNSLSYVAAGSGLTNIFHFNPHYFDYFADQLQSISMQYDYILFDLGAGMQDQHLQFAFAANECFVLTNTEPTSITDAYAVMKHLYYEQSSIPVYLIVNRAEPEDGDLTIKKFKAVVEQYLKQSFIPLGVLPDDHALVKAVKDQIPFLLHNKRSAISLQLAQLIDNYLGEQSKERMAIRHSFVTKLKMLFKRKVD</sequence>
<dbReference type="Gene3D" id="3.40.50.300">
    <property type="entry name" value="P-loop containing nucleotide triphosphate hydrolases"/>
    <property type="match status" value="1"/>
</dbReference>
<organism evidence="3 4">
    <name type="scientific">Salinibacillus aidingensis</name>
    <dbReference type="NCBI Taxonomy" id="237684"/>
    <lineage>
        <taxon>Bacteria</taxon>
        <taxon>Bacillati</taxon>
        <taxon>Bacillota</taxon>
        <taxon>Bacilli</taxon>
        <taxon>Bacillales</taxon>
        <taxon>Bacillaceae</taxon>
        <taxon>Salinibacillus</taxon>
    </lineage>
</organism>
<keyword evidence="4" id="KW-1185">Reference proteome</keyword>
<keyword evidence="2" id="KW-0067">ATP-binding</keyword>
<dbReference type="InterPro" id="IPR050625">
    <property type="entry name" value="ParA/MinD_ATPase"/>
</dbReference>
<dbReference type="PANTHER" id="PTHR43384">
    <property type="entry name" value="SEPTUM SITE-DETERMINING PROTEIN MIND HOMOLOG, CHLOROPLASTIC-RELATED"/>
    <property type="match status" value="1"/>
</dbReference>
<dbReference type="RefSeq" id="WP_343841157.1">
    <property type="nucleotide sequence ID" value="NZ_BAAADO010000004.1"/>
</dbReference>